<dbReference type="InterPro" id="IPR036852">
    <property type="entry name" value="Peptidase_S8/S53_dom_sf"/>
</dbReference>
<name>A0A2N9H6R5_FAGSY</name>
<dbReference type="AlphaFoldDB" id="A0A2N9H6R5"/>
<sequence length="357" mass="37758">MNSARDTEGHGTFVASIVAANYVNDVSFFGYAKETAKGVAPRARLAIYKVYWGEKACFSDITTGIDKAISDGVDVICTSLGADDMPLENNPIAIASFDAVKKGVLVATSAGNQGPVFGTVHNAFPWVLMVTAGSIDRWFVGNLTLGNGLTFHGWTMFPSNASFLNLPLVYNFTLSACNHILLNTMIDGIIICDEIGSISAQISYVTSSNVTGAILIADNPKLIEVGGVPCPCPVIRSRDAPFVLDYAKAGNTPLASMTFQDTIKGIKPAPVVASYASRGPSPCISSILKPDIMAPGSLVLGAWMPKIATARIRSDSLYSDYYIWYGTSVACPHVAGVIALLKGIPLIGVLLLLSLLL</sequence>
<keyword evidence="4" id="KW-0732">Signal</keyword>
<evidence type="ECO:0000313" key="10">
    <source>
        <dbReference type="EMBL" id="SPD07244.1"/>
    </source>
</evidence>
<gene>
    <name evidence="10" type="ORF">FSB_LOCUS35126</name>
</gene>
<evidence type="ECO:0000256" key="8">
    <source>
        <dbReference type="SAM" id="Phobius"/>
    </source>
</evidence>
<dbReference type="Gene3D" id="3.50.30.30">
    <property type="match status" value="1"/>
</dbReference>
<keyword evidence="8" id="KW-1133">Transmembrane helix</keyword>
<dbReference type="PROSITE" id="PS51892">
    <property type="entry name" value="SUBTILASE"/>
    <property type="match status" value="1"/>
</dbReference>
<dbReference type="SUPFAM" id="SSF52743">
    <property type="entry name" value="Subtilisin-like"/>
    <property type="match status" value="1"/>
</dbReference>
<feature type="transmembrane region" description="Helical" evidence="8">
    <location>
        <begin position="334"/>
        <end position="356"/>
    </location>
</feature>
<evidence type="ECO:0000256" key="7">
    <source>
        <dbReference type="PROSITE-ProRule" id="PRU01240"/>
    </source>
</evidence>
<dbReference type="InterPro" id="IPR000209">
    <property type="entry name" value="Peptidase_S8/S53_dom"/>
</dbReference>
<evidence type="ECO:0000256" key="4">
    <source>
        <dbReference type="ARBA" id="ARBA00022729"/>
    </source>
</evidence>
<keyword evidence="8" id="KW-0812">Transmembrane</keyword>
<comment type="caution">
    <text evidence="7">Lacks conserved residue(s) required for the propagation of feature annotation.</text>
</comment>
<evidence type="ECO:0000256" key="5">
    <source>
        <dbReference type="ARBA" id="ARBA00022801"/>
    </source>
</evidence>
<dbReference type="InterPro" id="IPR015500">
    <property type="entry name" value="Peptidase_S8_subtilisin-rel"/>
</dbReference>
<organism evidence="10">
    <name type="scientific">Fagus sylvatica</name>
    <name type="common">Beechnut</name>
    <dbReference type="NCBI Taxonomy" id="28930"/>
    <lineage>
        <taxon>Eukaryota</taxon>
        <taxon>Viridiplantae</taxon>
        <taxon>Streptophyta</taxon>
        <taxon>Embryophyta</taxon>
        <taxon>Tracheophyta</taxon>
        <taxon>Spermatophyta</taxon>
        <taxon>Magnoliopsida</taxon>
        <taxon>eudicotyledons</taxon>
        <taxon>Gunneridae</taxon>
        <taxon>Pentapetalae</taxon>
        <taxon>rosids</taxon>
        <taxon>fabids</taxon>
        <taxon>Fagales</taxon>
        <taxon>Fagaceae</taxon>
        <taxon>Fagus</taxon>
    </lineage>
</organism>
<evidence type="ECO:0000256" key="1">
    <source>
        <dbReference type="ARBA" id="ARBA00004613"/>
    </source>
</evidence>
<dbReference type="Pfam" id="PF00082">
    <property type="entry name" value="Peptidase_S8"/>
    <property type="match status" value="1"/>
</dbReference>
<dbReference type="GO" id="GO:0006508">
    <property type="term" value="P:proteolysis"/>
    <property type="evidence" value="ECO:0007669"/>
    <property type="project" value="UniProtKB-KW"/>
</dbReference>
<dbReference type="PROSITE" id="PS00138">
    <property type="entry name" value="SUBTILASE_SER"/>
    <property type="match status" value="1"/>
</dbReference>
<proteinExistence type="inferred from homology"/>
<keyword evidence="5" id="KW-0378">Hydrolase</keyword>
<dbReference type="InterPro" id="IPR022398">
    <property type="entry name" value="Peptidase_S8_His-AS"/>
</dbReference>
<reference evidence="10" key="1">
    <citation type="submission" date="2018-02" db="EMBL/GenBank/DDBJ databases">
        <authorList>
            <person name="Cohen D.B."/>
            <person name="Kent A.D."/>
        </authorList>
    </citation>
    <scope>NUCLEOTIDE SEQUENCE</scope>
</reference>
<dbReference type="CDD" id="cd02120">
    <property type="entry name" value="PA_subtilisin_like"/>
    <property type="match status" value="1"/>
</dbReference>
<keyword evidence="3" id="KW-0645">Protease</keyword>
<dbReference type="Gene3D" id="3.40.50.200">
    <property type="entry name" value="Peptidase S8/S53 domain"/>
    <property type="match status" value="1"/>
</dbReference>
<dbReference type="PRINTS" id="PR00723">
    <property type="entry name" value="SUBTILISIN"/>
</dbReference>
<evidence type="ECO:0000256" key="3">
    <source>
        <dbReference type="ARBA" id="ARBA00022670"/>
    </source>
</evidence>
<keyword evidence="8" id="KW-0472">Membrane</keyword>
<dbReference type="PANTHER" id="PTHR10795">
    <property type="entry name" value="PROPROTEIN CONVERTASE SUBTILISIN/KEXIN"/>
    <property type="match status" value="1"/>
</dbReference>
<feature type="domain" description="Peptidase S8/S53" evidence="9">
    <location>
        <begin position="3"/>
        <end position="342"/>
    </location>
</feature>
<comment type="subcellular location">
    <subcellularLocation>
        <location evidence="1">Secreted</location>
    </subcellularLocation>
</comment>
<accession>A0A2N9H6R5</accession>
<dbReference type="InterPro" id="IPR045051">
    <property type="entry name" value="SBT"/>
</dbReference>
<evidence type="ECO:0000256" key="2">
    <source>
        <dbReference type="ARBA" id="ARBA00011073"/>
    </source>
</evidence>
<dbReference type="PROSITE" id="PS00137">
    <property type="entry name" value="SUBTILASE_HIS"/>
    <property type="match status" value="1"/>
</dbReference>
<comment type="similarity">
    <text evidence="2 7">Belongs to the peptidase S8 family.</text>
</comment>
<protein>
    <recommendedName>
        <fullName evidence="9">Peptidase S8/S53 domain-containing protein</fullName>
    </recommendedName>
</protein>
<dbReference type="GO" id="GO:0005576">
    <property type="term" value="C:extracellular region"/>
    <property type="evidence" value="ECO:0007669"/>
    <property type="project" value="UniProtKB-SubCell"/>
</dbReference>
<dbReference type="InterPro" id="IPR023828">
    <property type="entry name" value="Peptidase_S8_Ser-AS"/>
</dbReference>
<dbReference type="GO" id="GO:0004252">
    <property type="term" value="F:serine-type endopeptidase activity"/>
    <property type="evidence" value="ECO:0007669"/>
    <property type="project" value="InterPro"/>
</dbReference>
<evidence type="ECO:0000256" key="6">
    <source>
        <dbReference type="ARBA" id="ARBA00022825"/>
    </source>
</evidence>
<keyword evidence="6" id="KW-0720">Serine protease</keyword>
<dbReference type="EMBL" id="OIVN01002890">
    <property type="protein sequence ID" value="SPD07244.1"/>
    <property type="molecule type" value="Genomic_DNA"/>
</dbReference>
<evidence type="ECO:0000259" key="9">
    <source>
        <dbReference type="Pfam" id="PF00082"/>
    </source>
</evidence>